<protein>
    <submittedName>
        <fullName evidence="2">Uncharacterized protein</fullName>
    </submittedName>
</protein>
<dbReference type="RefSeq" id="WP_015722915.1">
    <property type="nucleotide sequence ID" value="NC_014972.1"/>
</dbReference>
<keyword evidence="1" id="KW-1133">Transmembrane helix</keyword>
<sequence length="86" mass="9400">MMERNSEGKMVWAVIAIVGMQFLGVDIKEIIAMLSDMQQQAEAIQVRSHGLLGGDIALPALVGIYAWGRTKLKQTREQSGAEKVDA</sequence>
<feature type="transmembrane region" description="Helical" evidence="1">
    <location>
        <begin position="12"/>
        <end position="31"/>
    </location>
</feature>
<organism evidence="2 3">
    <name type="scientific">Desulfobulbus propionicus (strain ATCC 33891 / DSM 2032 / VKM B-1956 / 1pr3)</name>
    <dbReference type="NCBI Taxonomy" id="577650"/>
    <lineage>
        <taxon>Bacteria</taxon>
        <taxon>Pseudomonadati</taxon>
        <taxon>Thermodesulfobacteriota</taxon>
        <taxon>Desulfobulbia</taxon>
        <taxon>Desulfobulbales</taxon>
        <taxon>Desulfobulbaceae</taxon>
        <taxon>Desulfobulbus</taxon>
    </lineage>
</organism>
<evidence type="ECO:0000313" key="2">
    <source>
        <dbReference type="EMBL" id="ADW16367.1"/>
    </source>
</evidence>
<dbReference type="KEGG" id="dpr:Despr_0178"/>
<evidence type="ECO:0000313" key="3">
    <source>
        <dbReference type="Proteomes" id="UP000006365"/>
    </source>
</evidence>
<keyword evidence="3" id="KW-1185">Reference proteome</keyword>
<accession>A0A7U3YJ60</accession>
<dbReference type="AlphaFoldDB" id="A0A7U3YJ60"/>
<keyword evidence="1" id="KW-0812">Transmembrane</keyword>
<reference evidence="2 3" key="1">
    <citation type="journal article" date="2011" name="Stand. Genomic Sci.">
        <title>Complete genome sequence of Desulfobulbus propionicus type strain (1pr3).</title>
        <authorList>
            <person name="Pagani I."/>
            <person name="Lapidus A."/>
            <person name="Nolan M."/>
            <person name="Lucas S."/>
            <person name="Hammon N."/>
            <person name="Deshpande S."/>
            <person name="Cheng J.F."/>
            <person name="Chertkov O."/>
            <person name="Davenport K."/>
            <person name="Tapia R."/>
            <person name="Han C."/>
            <person name="Goodwin L."/>
            <person name="Pitluck S."/>
            <person name="Liolios K."/>
            <person name="Mavromatis K."/>
            <person name="Ivanova N."/>
            <person name="Mikhailova N."/>
            <person name="Pati A."/>
            <person name="Chen A."/>
            <person name="Palaniappan K."/>
            <person name="Land M."/>
            <person name="Hauser L."/>
            <person name="Chang Y.J."/>
            <person name="Jeffries C.D."/>
            <person name="Detter J.C."/>
            <person name="Brambilla E."/>
            <person name="Kannan K.P."/>
            <person name="Djao O.D."/>
            <person name="Rohde M."/>
            <person name="Pukall R."/>
            <person name="Spring S."/>
            <person name="Goker M."/>
            <person name="Sikorski J."/>
            <person name="Woyke T."/>
            <person name="Bristow J."/>
            <person name="Eisen J.A."/>
            <person name="Markowitz V."/>
            <person name="Hugenholtz P."/>
            <person name="Kyrpides N.C."/>
            <person name="Klenk H.P."/>
        </authorList>
    </citation>
    <scope>NUCLEOTIDE SEQUENCE [LARGE SCALE GENOMIC DNA]</scope>
    <source>
        <strain evidence="3">ATCC 33891 / DSM 2032 / 1pr3</strain>
    </source>
</reference>
<gene>
    <name evidence="2" type="ordered locus">Despr_0178</name>
</gene>
<name>A0A7U3YJ60_DESPD</name>
<evidence type="ECO:0000256" key="1">
    <source>
        <dbReference type="SAM" id="Phobius"/>
    </source>
</evidence>
<keyword evidence="1" id="KW-0472">Membrane</keyword>
<dbReference type="EMBL" id="CP002364">
    <property type="protein sequence ID" value="ADW16367.1"/>
    <property type="molecule type" value="Genomic_DNA"/>
</dbReference>
<feature type="transmembrane region" description="Helical" evidence="1">
    <location>
        <begin position="51"/>
        <end position="68"/>
    </location>
</feature>
<proteinExistence type="predicted"/>
<dbReference type="Proteomes" id="UP000006365">
    <property type="component" value="Chromosome"/>
</dbReference>